<dbReference type="AlphaFoldDB" id="R7S6G4"/>
<feature type="compositionally biased region" description="Basic and acidic residues" evidence="1">
    <location>
        <begin position="90"/>
        <end position="101"/>
    </location>
</feature>
<dbReference type="Proteomes" id="UP000054317">
    <property type="component" value="Unassembled WGS sequence"/>
</dbReference>
<dbReference type="EMBL" id="JH712037">
    <property type="protein sequence ID" value="EIW51130.1"/>
    <property type="molecule type" value="Genomic_DNA"/>
</dbReference>
<gene>
    <name evidence="2" type="ORF">TRAVEDRAFT_54869</name>
</gene>
<sequence>MDLPAKQPFSTAFVFSHVFDEFVYNPDAARPSQPSQDDDDDEVTTTAFDIPLGTLMDCLNVFGTAGASSTSQKKKKTREDGEDSDGGGGRADRKGKGRADAGDAGGNARLDQWFAPGKGTGMRMSYAGPGHPLTLLV</sequence>
<dbReference type="GO" id="GO:0000077">
    <property type="term" value="P:DNA damage checkpoint signaling"/>
    <property type="evidence" value="ECO:0007669"/>
    <property type="project" value="InterPro"/>
</dbReference>
<feature type="region of interest" description="Disordered" evidence="1">
    <location>
        <begin position="66"/>
        <end position="117"/>
    </location>
</feature>
<dbReference type="GeneID" id="19417573"/>
<dbReference type="RefSeq" id="XP_008045985.1">
    <property type="nucleotide sequence ID" value="XM_008047794.1"/>
</dbReference>
<organism evidence="2 3">
    <name type="scientific">Trametes versicolor (strain FP-101664)</name>
    <name type="common">White-rot fungus</name>
    <name type="synonym">Coriolus versicolor</name>
    <dbReference type="NCBI Taxonomy" id="717944"/>
    <lineage>
        <taxon>Eukaryota</taxon>
        <taxon>Fungi</taxon>
        <taxon>Dikarya</taxon>
        <taxon>Basidiomycota</taxon>
        <taxon>Agaricomycotina</taxon>
        <taxon>Agaricomycetes</taxon>
        <taxon>Polyporales</taxon>
        <taxon>Polyporaceae</taxon>
        <taxon>Trametes</taxon>
    </lineage>
</organism>
<protein>
    <submittedName>
        <fullName evidence="2">Uncharacterized protein</fullName>
    </submittedName>
</protein>
<proteinExistence type="predicted"/>
<name>R7S6G4_TRAVS</name>
<dbReference type="KEGG" id="tvs:TRAVEDRAFT_54869"/>
<accession>R7S6G4</accession>
<dbReference type="InterPro" id="IPR003021">
    <property type="entry name" value="Rad1_Rec1_Rad17"/>
</dbReference>
<dbReference type="OrthoDB" id="337581at2759"/>
<dbReference type="Pfam" id="PF02144">
    <property type="entry name" value="Rad1"/>
    <property type="match status" value="1"/>
</dbReference>
<dbReference type="Gene3D" id="3.70.10.10">
    <property type="match status" value="1"/>
</dbReference>
<evidence type="ECO:0000313" key="3">
    <source>
        <dbReference type="Proteomes" id="UP000054317"/>
    </source>
</evidence>
<reference evidence="3" key="1">
    <citation type="journal article" date="2012" name="Science">
        <title>The Paleozoic origin of enzymatic lignin decomposition reconstructed from 31 fungal genomes.</title>
        <authorList>
            <person name="Floudas D."/>
            <person name="Binder M."/>
            <person name="Riley R."/>
            <person name="Barry K."/>
            <person name="Blanchette R.A."/>
            <person name="Henrissat B."/>
            <person name="Martinez A.T."/>
            <person name="Otillar R."/>
            <person name="Spatafora J.W."/>
            <person name="Yadav J.S."/>
            <person name="Aerts A."/>
            <person name="Benoit I."/>
            <person name="Boyd A."/>
            <person name="Carlson A."/>
            <person name="Copeland A."/>
            <person name="Coutinho P.M."/>
            <person name="de Vries R.P."/>
            <person name="Ferreira P."/>
            <person name="Findley K."/>
            <person name="Foster B."/>
            <person name="Gaskell J."/>
            <person name="Glotzer D."/>
            <person name="Gorecki P."/>
            <person name="Heitman J."/>
            <person name="Hesse C."/>
            <person name="Hori C."/>
            <person name="Igarashi K."/>
            <person name="Jurgens J.A."/>
            <person name="Kallen N."/>
            <person name="Kersten P."/>
            <person name="Kohler A."/>
            <person name="Kuees U."/>
            <person name="Kumar T.K.A."/>
            <person name="Kuo A."/>
            <person name="LaButti K."/>
            <person name="Larrondo L.F."/>
            <person name="Lindquist E."/>
            <person name="Ling A."/>
            <person name="Lombard V."/>
            <person name="Lucas S."/>
            <person name="Lundell T."/>
            <person name="Martin R."/>
            <person name="McLaughlin D.J."/>
            <person name="Morgenstern I."/>
            <person name="Morin E."/>
            <person name="Murat C."/>
            <person name="Nagy L.G."/>
            <person name="Nolan M."/>
            <person name="Ohm R.A."/>
            <person name="Patyshakuliyeva A."/>
            <person name="Rokas A."/>
            <person name="Ruiz-Duenas F.J."/>
            <person name="Sabat G."/>
            <person name="Salamov A."/>
            <person name="Samejima M."/>
            <person name="Schmutz J."/>
            <person name="Slot J.C."/>
            <person name="St John F."/>
            <person name="Stenlid J."/>
            <person name="Sun H."/>
            <person name="Sun S."/>
            <person name="Syed K."/>
            <person name="Tsang A."/>
            <person name="Wiebenga A."/>
            <person name="Young D."/>
            <person name="Pisabarro A."/>
            <person name="Eastwood D.C."/>
            <person name="Martin F."/>
            <person name="Cullen D."/>
            <person name="Grigoriev I.V."/>
            <person name="Hibbett D.S."/>
        </authorList>
    </citation>
    <scope>NUCLEOTIDE SEQUENCE [LARGE SCALE GENOMIC DNA]</scope>
    <source>
        <strain evidence="3">FP-101664</strain>
    </source>
</reference>
<keyword evidence="3" id="KW-1185">Reference proteome</keyword>
<evidence type="ECO:0000313" key="2">
    <source>
        <dbReference type="EMBL" id="EIW51130.1"/>
    </source>
</evidence>
<dbReference type="PRINTS" id="PR01245">
    <property type="entry name" value="RAD1REC1"/>
</dbReference>
<feature type="region of interest" description="Disordered" evidence="1">
    <location>
        <begin position="26"/>
        <end position="47"/>
    </location>
</feature>
<evidence type="ECO:0000256" key="1">
    <source>
        <dbReference type="SAM" id="MobiDB-lite"/>
    </source>
</evidence>